<proteinExistence type="predicted"/>
<comment type="caution">
    <text evidence="1">The sequence shown here is derived from an EMBL/GenBank/DDBJ whole genome shotgun (WGS) entry which is preliminary data.</text>
</comment>
<gene>
    <name evidence="1" type="ORF">BGZ99_007760</name>
</gene>
<sequence>MTIPTPSSVYDTIAQSKSQIARLEAEKAYVEAEILTPIFMQGNDLDDELVPNIDLVELSQRIKPLDETEKRLIAGMGNGERDQIAQAAAYLTSGREILISDIKKMLAELYEIEETLRPVAGGARPLTPPCQ</sequence>
<accession>A0A9P6RB74</accession>
<organism evidence="1 2">
    <name type="scientific">Dissophora globulifera</name>
    <dbReference type="NCBI Taxonomy" id="979702"/>
    <lineage>
        <taxon>Eukaryota</taxon>
        <taxon>Fungi</taxon>
        <taxon>Fungi incertae sedis</taxon>
        <taxon>Mucoromycota</taxon>
        <taxon>Mortierellomycotina</taxon>
        <taxon>Mortierellomycetes</taxon>
        <taxon>Mortierellales</taxon>
        <taxon>Mortierellaceae</taxon>
        <taxon>Dissophora</taxon>
    </lineage>
</organism>
<evidence type="ECO:0000313" key="2">
    <source>
        <dbReference type="Proteomes" id="UP000738325"/>
    </source>
</evidence>
<dbReference type="AlphaFoldDB" id="A0A9P6RB74"/>
<dbReference type="Proteomes" id="UP000738325">
    <property type="component" value="Unassembled WGS sequence"/>
</dbReference>
<name>A0A9P6RB74_9FUNG</name>
<reference evidence="1" key="1">
    <citation type="journal article" date="2020" name="Fungal Divers.">
        <title>Resolving the Mortierellaceae phylogeny through synthesis of multi-gene phylogenetics and phylogenomics.</title>
        <authorList>
            <person name="Vandepol N."/>
            <person name="Liber J."/>
            <person name="Desiro A."/>
            <person name="Na H."/>
            <person name="Kennedy M."/>
            <person name="Barry K."/>
            <person name="Grigoriev I.V."/>
            <person name="Miller A.N."/>
            <person name="O'Donnell K."/>
            <person name="Stajich J.E."/>
            <person name="Bonito G."/>
        </authorList>
    </citation>
    <scope>NUCLEOTIDE SEQUENCE</scope>
    <source>
        <strain evidence="1">REB-010B</strain>
    </source>
</reference>
<dbReference type="EMBL" id="JAAAIP010000573">
    <property type="protein sequence ID" value="KAG0314960.1"/>
    <property type="molecule type" value="Genomic_DNA"/>
</dbReference>
<protein>
    <submittedName>
        <fullName evidence="1">Uncharacterized protein</fullName>
    </submittedName>
</protein>
<keyword evidence="2" id="KW-1185">Reference proteome</keyword>
<evidence type="ECO:0000313" key="1">
    <source>
        <dbReference type="EMBL" id="KAG0314960.1"/>
    </source>
</evidence>